<evidence type="ECO:0000313" key="3">
    <source>
        <dbReference type="Proteomes" id="UP000191039"/>
    </source>
</evidence>
<keyword evidence="4" id="KW-1185">Reference proteome</keyword>
<evidence type="ECO:0000313" key="1">
    <source>
        <dbReference type="EMBL" id="OPE56276.1"/>
    </source>
</evidence>
<reference evidence="1 3" key="1">
    <citation type="submission" date="2016-09" db="EMBL/GenBank/DDBJ databases">
        <title>genome sequences of unsequenced Mycobacteria.</title>
        <authorList>
            <person name="Greninger A.L."/>
            <person name="Jerome K.R."/>
            <person name="Mcnair B."/>
            <person name="Wallis C."/>
            <person name="Fang F."/>
        </authorList>
    </citation>
    <scope>NUCLEOTIDE SEQUENCE [LARGE SCALE GENOMIC DNA]</scope>
    <source>
        <strain evidence="1 3">BM1</strain>
    </source>
</reference>
<sequence length="104" mass="11051">MPERNQPLRVDPTELQVAADQLDAQASSFVTAHHASHSRAGHAALGAGLSAAALPEMLAVWDSNVARSHQRFAALAEDHRIAATKYRVTDAHGAEHIDDAGPAR</sequence>
<dbReference type="Proteomes" id="UP000220340">
    <property type="component" value="Unassembled WGS sequence"/>
</dbReference>
<dbReference type="EMBL" id="MIJD01000003">
    <property type="protein sequence ID" value="OPE56276.1"/>
    <property type="molecule type" value="Genomic_DNA"/>
</dbReference>
<organism evidence="2 4">
    <name type="scientific">Mycolicibacterium diernhoferi</name>
    <dbReference type="NCBI Taxonomy" id="1801"/>
    <lineage>
        <taxon>Bacteria</taxon>
        <taxon>Bacillati</taxon>
        <taxon>Actinomycetota</taxon>
        <taxon>Actinomycetes</taxon>
        <taxon>Mycobacteriales</taxon>
        <taxon>Mycobacteriaceae</taxon>
        <taxon>Mycolicibacterium</taxon>
    </lineage>
</organism>
<dbReference type="EMBL" id="PDCR01000006">
    <property type="protein sequence ID" value="PEG55506.1"/>
    <property type="molecule type" value="Genomic_DNA"/>
</dbReference>
<dbReference type="Proteomes" id="UP000191039">
    <property type="component" value="Unassembled WGS sequence"/>
</dbReference>
<gene>
    <name evidence="1" type="ORF">BV510_00625</name>
    <name evidence="2" type="ORF">CRI78_06245</name>
</gene>
<comment type="caution">
    <text evidence="2">The sequence shown here is derived from an EMBL/GenBank/DDBJ whole genome shotgun (WGS) entry which is preliminary data.</text>
</comment>
<evidence type="ECO:0000313" key="4">
    <source>
        <dbReference type="Proteomes" id="UP000220340"/>
    </source>
</evidence>
<proteinExistence type="predicted"/>
<dbReference type="AlphaFoldDB" id="A0A1Q4H7G3"/>
<name>A0A1Q4H7G3_9MYCO</name>
<accession>A0A1Q4H7G3</accession>
<reference evidence="2 4" key="2">
    <citation type="submission" date="2017-10" db="EMBL/GenBank/DDBJ databases">
        <title>The new phylogeny of genus Mycobacterium.</title>
        <authorList>
            <person name="Tortoli E."/>
            <person name="Trovato A."/>
            <person name="Cirillo D.M."/>
        </authorList>
    </citation>
    <scope>NUCLEOTIDE SEQUENCE [LARGE SCALE GENOMIC DNA]</scope>
    <source>
        <strain evidence="2 4">IP141170001</strain>
    </source>
</reference>
<protein>
    <submittedName>
        <fullName evidence="2">ESX-1 secretion-associated protein</fullName>
    </submittedName>
</protein>
<dbReference type="STRING" id="1801.BRW64_21905"/>
<evidence type="ECO:0000313" key="2">
    <source>
        <dbReference type="EMBL" id="PEG55506.1"/>
    </source>
</evidence>